<dbReference type="EC" id="5.6.2.3" evidence="1"/>
<feature type="chain" id="PRO_5026817183" description="ATP-dependent DNA helicase" evidence="3">
    <location>
        <begin position="23"/>
        <end position="792"/>
    </location>
</feature>
<reference evidence="6" key="1">
    <citation type="journal article" date="2019" name="Sci. Rep.">
        <title>Draft genome of Tanacetum cinerariifolium, the natural source of mosquito coil.</title>
        <authorList>
            <person name="Yamashiro T."/>
            <person name="Shiraishi A."/>
            <person name="Satake H."/>
            <person name="Nakayama K."/>
        </authorList>
    </citation>
    <scope>NUCLEOTIDE SEQUENCE</scope>
</reference>
<feature type="domain" description="DNA helicase Pif1-like DEAD-box helicase" evidence="4">
    <location>
        <begin position="702"/>
        <end position="792"/>
    </location>
</feature>
<dbReference type="AlphaFoldDB" id="A0A6L2MXL2"/>
<organism evidence="6">
    <name type="scientific">Tanacetum cinerariifolium</name>
    <name type="common">Dalmatian daisy</name>
    <name type="synonym">Chrysanthemum cinerariifolium</name>
    <dbReference type="NCBI Taxonomy" id="118510"/>
    <lineage>
        <taxon>Eukaryota</taxon>
        <taxon>Viridiplantae</taxon>
        <taxon>Streptophyta</taxon>
        <taxon>Embryophyta</taxon>
        <taxon>Tracheophyta</taxon>
        <taxon>Spermatophyta</taxon>
        <taxon>Magnoliopsida</taxon>
        <taxon>eudicotyledons</taxon>
        <taxon>Gunneridae</taxon>
        <taxon>Pentapetalae</taxon>
        <taxon>asterids</taxon>
        <taxon>campanulids</taxon>
        <taxon>Asterales</taxon>
        <taxon>Asteraceae</taxon>
        <taxon>Asteroideae</taxon>
        <taxon>Anthemideae</taxon>
        <taxon>Anthemidinae</taxon>
        <taxon>Tanacetum</taxon>
    </lineage>
</organism>
<dbReference type="GO" id="GO:0000723">
    <property type="term" value="P:telomere maintenance"/>
    <property type="evidence" value="ECO:0007669"/>
    <property type="project" value="InterPro"/>
</dbReference>
<dbReference type="GO" id="GO:0005524">
    <property type="term" value="F:ATP binding"/>
    <property type="evidence" value="ECO:0007669"/>
    <property type="project" value="UniProtKB-KW"/>
</dbReference>
<keyword evidence="1" id="KW-0233">DNA recombination</keyword>
<keyword evidence="1" id="KW-0234">DNA repair</keyword>
<comment type="similarity">
    <text evidence="1">Belongs to the helicase family.</text>
</comment>
<keyword evidence="1" id="KW-0067">ATP-binding</keyword>
<keyword evidence="1" id="KW-0378">Hydrolase</keyword>
<comment type="caution">
    <text evidence="6">The sequence shown here is derived from an EMBL/GenBank/DDBJ whole genome shotgun (WGS) entry which is preliminary data.</text>
</comment>
<dbReference type="GO" id="GO:0006310">
    <property type="term" value="P:DNA recombination"/>
    <property type="evidence" value="ECO:0007669"/>
    <property type="project" value="UniProtKB-KW"/>
</dbReference>
<evidence type="ECO:0000256" key="2">
    <source>
        <dbReference type="SAM" id="MobiDB-lite"/>
    </source>
</evidence>
<comment type="catalytic activity">
    <reaction evidence="1">
        <text>ATP + H2O = ADP + phosphate + H(+)</text>
        <dbReference type="Rhea" id="RHEA:13065"/>
        <dbReference type="ChEBI" id="CHEBI:15377"/>
        <dbReference type="ChEBI" id="CHEBI:15378"/>
        <dbReference type="ChEBI" id="CHEBI:30616"/>
        <dbReference type="ChEBI" id="CHEBI:43474"/>
        <dbReference type="ChEBI" id="CHEBI:456216"/>
        <dbReference type="EC" id="5.6.2.3"/>
    </reaction>
</comment>
<keyword evidence="1" id="KW-0547">Nucleotide-binding</keyword>
<evidence type="ECO:0000256" key="3">
    <source>
        <dbReference type="SAM" id="SignalP"/>
    </source>
</evidence>
<proteinExistence type="inferred from homology"/>
<feature type="region of interest" description="Disordered" evidence="2">
    <location>
        <begin position="359"/>
        <end position="395"/>
    </location>
</feature>
<feature type="compositionally biased region" description="Polar residues" evidence="2">
    <location>
        <begin position="372"/>
        <end position="395"/>
    </location>
</feature>
<evidence type="ECO:0000259" key="4">
    <source>
        <dbReference type="Pfam" id="PF05970"/>
    </source>
</evidence>
<dbReference type="Pfam" id="PF05970">
    <property type="entry name" value="PIF1"/>
    <property type="match status" value="1"/>
</dbReference>
<accession>A0A6L2MXL2</accession>
<dbReference type="GO" id="GO:0043139">
    <property type="term" value="F:5'-3' DNA helicase activity"/>
    <property type="evidence" value="ECO:0007669"/>
    <property type="project" value="UniProtKB-EC"/>
</dbReference>
<evidence type="ECO:0000259" key="5">
    <source>
        <dbReference type="Pfam" id="PF14214"/>
    </source>
</evidence>
<comment type="cofactor">
    <cofactor evidence="1">
        <name>Mg(2+)</name>
        <dbReference type="ChEBI" id="CHEBI:18420"/>
    </cofactor>
</comment>
<dbReference type="PANTHER" id="PTHR45786">
    <property type="entry name" value="DNA BINDING PROTEIN-LIKE"/>
    <property type="match status" value="1"/>
</dbReference>
<keyword evidence="1" id="KW-0227">DNA damage</keyword>
<name>A0A6L2MXL2_TANCI</name>
<dbReference type="GO" id="GO:0016787">
    <property type="term" value="F:hydrolase activity"/>
    <property type="evidence" value="ECO:0007669"/>
    <property type="project" value="UniProtKB-KW"/>
</dbReference>
<keyword evidence="1 6" id="KW-0347">Helicase</keyword>
<protein>
    <recommendedName>
        <fullName evidence="1">ATP-dependent DNA helicase</fullName>
        <ecNumber evidence="1">5.6.2.3</ecNumber>
    </recommendedName>
</protein>
<dbReference type="EMBL" id="BKCJ010007411">
    <property type="protein sequence ID" value="GEU77125.1"/>
    <property type="molecule type" value="Genomic_DNA"/>
</dbReference>
<dbReference type="InterPro" id="IPR025476">
    <property type="entry name" value="Helitron_helicase-like"/>
</dbReference>
<dbReference type="InterPro" id="IPR010285">
    <property type="entry name" value="DNA_helicase_pif1-like_DEAD"/>
</dbReference>
<feature type="signal peptide" evidence="3">
    <location>
        <begin position="1"/>
        <end position="22"/>
    </location>
</feature>
<feature type="domain" description="Helitron helicase-like" evidence="5">
    <location>
        <begin position="580"/>
        <end position="680"/>
    </location>
</feature>
<dbReference type="PANTHER" id="PTHR45786:SF74">
    <property type="entry name" value="ATP-DEPENDENT DNA HELICASE"/>
    <property type="match status" value="1"/>
</dbReference>
<dbReference type="GO" id="GO:0006281">
    <property type="term" value="P:DNA repair"/>
    <property type="evidence" value="ECO:0007669"/>
    <property type="project" value="UniProtKB-KW"/>
</dbReference>
<dbReference type="Pfam" id="PF14214">
    <property type="entry name" value="Helitron_like_N"/>
    <property type="match status" value="1"/>
</dbReference>
<evidence type="ECO:0000313" key="6">
    <source>
        <dbReference type="EMBL" id="GEU77125.1"/>
    </source>
</evidence>
<gene>
    <name evidence="6" type="ORF">Tci_049103</name>
</gene>
<evidence type="ECO:0000256" key="1">
    <source>
        <dbReference type="RuleBase" id="RU363044"/>
    </source>
</evidence>
<sequence length="792" mass="90410">MLPLADILALTLLSLMQRVIYSVKNFTIVLNKDEFRMMRFAELMHEFDGETTVHKFFVKYNGFTRYPSQFVEIDALEPTNNRYLIDVAGYLTNVGRTTQTRTGSKTLYFWSANKSDVVGWSRWYVYSKEDPPCGTVSRYCNRRVSEALQYTSSTPIIDDEKIHVLQRMKTDDKLTKEILPVDNAAPKPGNLENLLMGHGIRNMMLGQTRVGTTYRVGEKKCKKCTLDRKDGRFWCDSCNSSVEYLVMRYRLELEISDNIVEDEEDHSGLPTTLANIVGTTHTLELKSHTYIEHGNYESFTCWNIVTDDDEERGKGGANSGTVVGNEASKVWICYVRERVEDYDAEESFVAESVSKEGDVACSSDTRKGRRVSSPNVASWNQPRPEQTRNNHANRPSLSNILHRSVMIHSKIIIRHDETVQGFCGLKLSDIGADGTIVGILIEMLDQNSSIAKAFRMAMDWCHSHTTVNVELRLISKRTNLRQYNAPTIIEVVALITNDFEDGSPTRDIIVTNKDSGLQRISELHPSYMALQYPLLFLYGEDRYHDKISYHSNKGTSKTNRVYVTMKEYYAYVIQYRKDQELLYSEGDTNATCLGKMIVLSHTFIGDPMYMMHNYQDVMALCRTYGNPDLFIAFTSNPKWPKINEMLAYVHGQRSHDRPEVGTRVFKLKLTELLDDLTKNQIDDIILAELPSPTDDPVGYKAVINYMLHGQCGKDARYVACNVEGGTGKTFLYKTIISRLRSERKIVLVVSSSARRTAYSRFFIPLELLENNTCGIKQNTHLAELMQKVELII</sequence>
<keyword evidence="3" id="KW-0732">Signal</keyword>